<dbReference type="Pfam" id="PF22897">
    <property type="entry name" value="TIL_2"/>
    <property type="match status" value="4"/>
</dbReference>
<feature type="domain" description="TIL-like" evidence="1">
    <location>
        <begin position="371"/>
        <end position="386"/>
    </location>
</feature>
<evidence type="ECO:0000313" key="2">
    <source>
        <dbReference type="EMBL" id="VDN58778.1"/>
    </source>
</evidence>
<name>A0A0N4UCF8_DRAME</name>
<dbReference type="EMBL" id="UYYG01001172">
    <property type="protein sequence ID" value="VDN58778.1"/>
    <property type="molecule type" value="Genomic_DNA"/>
</dbReference>
<dbReference type="WBParaSite" id="DME_0000495201-mRNA-1">
    <property type="protein sequence ID" value="DME_0000495201-mRNA-1"/>
    <property type="gene ID" value="DME_0000495201"/>
</dbReference>
<accession>A0A0N4UCF8</accession>
<organism evidence="3 5">
    <name type="scientific">Dracunculus medinensis</name>
    <name type="common">Guinea worm</name>
    <dbReference type="NCBI Taxonomy" id="318479"/>
    <lineage>
        <taxon>Eukaryota</taxon>
        <taxon>Metazoa</taxon>
        <taxon>Ecdysozoa</taxon>
        <taxon>Nematoda</taxon>
        <taxon>Chromadorea</taxon>
        <taxon>Rhabditida</taxon>
        <taxon>Spirurina</taxon>
        <taxon>Dracunculoidea</taxon>
        <taxon>Dracunculidae</taxon>
        <taxon>Dracunculus</taxon>
    </lineage>
</organism>
<proteinExistence type="predicted"/>
<feature type="domain" description="TIL-like" evidence="1">
    <location>
        <begin position="308"/>
        <end position="345"/>
    </location>
</feature>
<evidence type="ECO:0000313" key="3">
    <source>
        <dbReference type="Proteomes" id="UP000038040"/>
    </source>
</evidence>
<reference evidence="2 4" key="2">
    <citation type="submission" date="2018-11" db="EMBL/GenBank/DDBJ databases">
        <authorList>
            <consortium name="Pathogen Informatics"/>
        </authorList>
    </citation>
    <scope>NUCLEOTIDE SEQUENCE [LARGE SCALE GENOMIC DNA]</scope>
</reference>
<dbReference type="Proteomes" id="UP000038040">
    <property type="component" value="Unplaced"/>
</dbReference>
<gene>
    <name evidence="2" type="ORF">DME_LOCUS8751</name>
</gene>
<evidence type="ECO:0000313" key="4">
    <source>
        <dbReference type="Proteomes" id="UP000274756"/>
    </source>
</evidence>
<evidence type="ECO:0000259" key="1">
    <source>
        <dbReference type="Pfam" id="PF22897"/>
    </source>
</evidence>
<keyword evidence="4" id="KW-1185">Reference proteome</keyword>
<dbReference type="InterPro" id="IPR054450">
    <property type="entry name" value="TIL-like_dom"/>
</dbReference>
<feature type="domain" description="TIL-like" evidence="1">
    <location>
        <begin position="146"/>
        <end position="185"/>
    </location>
</feature>
<dbReference type="Proteomes" id="UP000274756">
    <property type="component" value="Unassembled WGS sequence"/>
</dbReference>
<reference evidence="5" key="1">
    <citation type="submission" date="2017-02" db="UniProtKB">
        <authorList>
            <consortium name="WormBaseParasite"/>
        </authorList>
    </citation>
    <scope>IDENTIFICATION</scope>
</reference>
<dbReference type="OrthoDB" id="409374at2759"/>
<evidence type="ECO:0000313" key="5">
    <source>
        <dbReference type="WBParaSite" id="DME_0000495201-mRNA-1"/>
    </source>
</evidence>
<sequence length="453" mass="51580">MAFYTIEKDTSLMPIKCWQRCSCLDKKYLEISGRCVEISFVDANGPSQKKTYLLNKVVNDFECRMVGRSCGENMVFEIISKLNGSCVDKCVCAYNFVQNNIGCDRCDWDEDDANDNDLNNLYASLPVPITVRLGQRIYDKRCIISGQTCGINMVFEAINNVKNAYCIQKCVCDHYSKEKNGECIAKRNSECAKNLRKALKMRKEKEIRCIRTRTCKLNEIFYEIQCILQEYSCGPNMQLVVIDKRPSNNVNRWKCVMQCQCVYGYIETSNRCSEIIKGVKERMNCMRGRCMLNEVVQDNGCSLKDQFCGRNMKFTLIKQSMKNNHISCIVQCKCAEGFEEENGQCRKHKNSCLENGCKAGMTIHDEGCHLTGEKCGNNMVFTMVNSGVYIGKEYNVGEEISDLGCRLRNFQCGTNKKFIVVGEYSAKHNPNIKGCIERCSCIMAGPGDCMHNF</sequence>
<feature type="domain" description="TIL-like" evidence="1">
    <location>
        <begin position="66"/>
        <end position="101"/>
    </location>
</feature>
<protein>
    <submittedName>
        <fullName evidence="5">EB domain-containing protein</fullName>
    </submittedName>
</protein>
<dbReference type="AlphaFoldDB" id="A0A0N4UCF8"/>